<protein>
    <recommendedName>
        <fullName evidence="7">Fasciculation and elongation protein zeta-2</fullName>
    </recommendedName>
</protein>
<evidence type="ECO:0000256" key="1">
    <source>
        <dbReference type="ARBA" id="ARBA00006788"/>
    </source>
</evidence>
<proteinExistence type="inferred from homology"/>
<dbReference type="Proteomes" id="UP001153636">
    <property type="component" value="Chromosome 18"/>
</dbReference>
<name>A0A9P0CUP4_9CUCU</name>
<evidence type="ECO:0000256" key="4">
    <source>
        <dbReference type="SAM" id="Phobius"/>
    </source>
</evidence>
<dbReference type="OrthoDB" id="7959977at2759"/>
<comment type="similarity">
    <text evidence="1">Belongs to the zygin family.</text>
</comment>
<dbReference type="InterPro" id="IPR011680">
    <property type="entry name" value="FEZ"/>
</dbReference>
<keyword evidence="6" id="KW-1185">Reference proteome</keyword>
<keyword evidence="4" id="KW-0472">Membrane</keyword>
<dbReference type="AlphaFoldDB" id="A0A9P0CUP4"/>
<evidence type="ECO:0008006" key="7">
    <source>
        <dbReference type="Google" id="ProtNLM"/>
    </source>
</evidence>
<keyword evidence="4" id="KW-0812">Transmembrane</keyword>
<evidence type="ECO:0000256" key="3">
    <source>
        <dbReference type="ARBA" id="ARBA00023054"/>
    </source>
</evidence>
<feature type="transmembrane region" description="Helical" evidence="4">
    <location>
        <begin position="41"/>
        <end position="63"/>
    </location>
</feature>
<keyword evidence="4" id="KW-1133">Transmembrane helix</keyword>
<evidence type="ECO:0000256" key="2">
    <source>
        <dbReference type="ARBA" id="ARBA00022553"/>
    </source>
</evidence>
<keyword evidence="2" id="KW-0597">Phosphoprotein</keyword>
<organism evidence="5 6">
    <name type="scientific">Psylliodes chrysocephalus</name>
    <dbReference type="NCBI Taxonomy" id="3402493"/>
    <lineage>
        <taxon>Eukaryota</taxon>
        <taxon>Metazoa</taxon>
        <taxon>Ecdysozoa</taxon>
        <taxon>Arthropoda</taxon>
        <taxon>Hexapoda</taxon>
        <taxon>Insecta</taxon>
        <taxon>Pterygota</taxon>
        <taxon>Neoptera</taxon>
        <taxon>Endopterygota</taxon>
        <taxon>Coleoptera</taxon>
        <taxon>Polyphaga</taxon>
        <taxon>Cucujiformia</taxon>
        <taxon>Chrysomeloidea</taxon>
        <taxon>Chrysomelidae</taxon>
        <taxon>Galerucinae</taxon>
        <taxon>Alticini</taxon>
        <taxon>Psylliodes</taxon>
    </lineage>
</organism>
<sequence length="466" mass="52744">MNCTDYSSGRLKNVNNLESPSCICAFIRLIASSLHLDQLRFALLLSDCVVVGAVSVCAVAVAMRDLASKMAELKFEAPLAQFEESDEWGSTEFQTANFKNEENLNNINNKKKQDINDVLNDFNEDILNNSIPKNVPAKTLILKNGETQSVADNFTETFSGSLEDLVNTFDEKITKCFGNYEESVEKLAPVQVRTQEEIMNECQMWWTLTGNFGNILPIDWSKSYARKLQINALNLDQEPQTPEDDLDLSSEDEAVASDLDMHALILGGINHESDEPLKTADEVIREIDDMMQDQDLCSMDGNPESREHLLENNEVMEKAKEVLSSPLYEDKLRDLSLSQLNELFLELEVLIREFSETLISELALRDELEYEKELKNTFISLLLAVQNRRRQYHVEKKRSAKHSSNKILNGMDPKYLTTVIPYHIGNGPPDNQSLQVLIKILKAINEDSPTVPTLLTDYILKVICPT</sequence>
<gene>
    <name evidence="5" type="ORF">PSYICH_LOCUS5896</name>
</gene>
<accession>A0A9P0CUP4</accession>
<reference evidence="5" key="1">
    <citation type="submission" date="2022-01" db="EMBL/GenBank/DDBJ databases">
        <authorList>
            <person name="King R."/>
        </authorList>
    </citation>
    <scope>NUCLEOTIDE SEQUENCE</scope>
</reference>
<dbReference type="PANTHER" id="PTHR12394:SF12">
    <property type="entry name" value="LD08195P"/>
    <property type="match status" value="1"/>
</dbReference>
<dbReference type="GO" id="GO:0030424">
    <property type="term" value="C:axon"/>
    <property type="evidence" value="ECO:0007669"/>
    <property type="project" value="TreeGrafter"/>
</dbReference>
<dbReference type="GO" id="GO:0005737">
    <property type="term" value="C:cytoplasm"/>
    <property type="evidence" value="ECO:0007669"/>
    <property type="project" value="TreeGrafter"/>
</dbReference>
<dbReference type="Pfam" id="PF07763">
    <property type="entry name" value="FEZ"/>
    <property type="match status" value="1"/>
</dbReference>
<dbReference type="PANTHER" id="PTHR12394">
    <property type="entry name" value="ZYGIN"/>
    <property type="match status" value="1"/>
</dbReference>
<dbReference type="EMBL" id="OV651830">
    <property type="protein sequence ID" value="CAH1105017.1"/>
    <property type="molecule type" value="Genomic_DNA"/>
</dbReference>
<evidence type="ECO:0000313" key="5">
    <source>
        <dbReference type="EMBL" id="CAH1105017.1"/>
    </source>
</evidence>
<keyword evidence="3" id="KW-0175">Coiled coil</keyword>
<evidence type="ECO:0000313" key="6">
    <source>
        <dbReference type="Proteomes" id="UP001153636"/>
    </source>
</evidence>